<feature type="chain" id="PRO_5021031603" evidence="2">
    <location>
        <begin position="25"/>
        <end position="322"/>
    </location>
</feature>
<dbReference type="SUPFAM" id="SSF53850">
    <property type="entry name" value="Periplasmic binding protein-like II"/>
    <property type="match status" value="1"/>
</dbReference>
<dbReference type="Gene3D" id="3.40.190.10">
    <property type="entry name" value="Periplasmic binding protein-like II"/>
    <property type="match status" value="1"/>
</dbReference>
<reference evidence="4 5" key="1">
    <citation type="submission" date="2019-02" db="EMBL/GenBank/DDBJ databases">
        <title>Genomic Encyclopedia of Type Strains, Phase IV (KMG-IV): sequencing the most valuable type-strain genomes for metagenomic binning, comparative biology and taxonomic classification.</title>
        <authorList>
            <person name="Goeker M."/>
        </authorList>
    </citation>
    <scope>NUCLEOTIDE SEQUENCE [LARGE SCALE GENOMIC DNA]</scope>
    <source>
        <strain evidence="4 5">K24</strain>
    </source>
</reference>
<dbReference type="CDD" id="cd07012">
    <property type="entry name" value="PBP2_Bug_TTT"/>
    <property type="match status" value="1"/>
</dbReference>
<dbReference type="GO" id="GO:0015074">
    <property type="term" value="P:DNA integration"/>
    <property type="evidence" value="ECO:0007669"/>
    <property type="project" value="InterPro"/>
</dbReference>
<comment type="caution">
    <text evidence="4">The sequence shown here is derived from an EMBL/GenBank/DDBJ whole genome shotgun (WGS) entry which is preliminary data.</text>
</comment>
<dbReference type="OrthoDB" id="8677117at2"/>
<evidence type="ECO:0000259" key="3">
    <source>
        <dbReference type="PROSITE" id="PS50994"/>
    </source>
</evidence>
<dbReference type="InterPro" id="IPR005064">
    <property type="entry name" value="BUG"/>
</dbReference>
<comment type="similarity">
    <text evidence="1">Belongs to the UPF0065 (bug) family.</text>
</comment>
<feature type="domain" description="Integrase catalytic" evidence="3">
    <location>
        <begin position="179"/>
        <end position="322"/>
    </location>
</feature>
<keyword evidence="4" id="KW-0675">Receptor</keyword>
<evidence type="ECO:0000313" key="4">
    <source>
        <dbReference type="EMBL" id="RZS85273.1"/>
    </source>
</evidence>
<dbReference type="InterPro" id="IPR042100">
    <property type="entry name" value="Bug_dom1"/>
</dbReference>
<dbReference type="Pfam" id="PF03401">
    <property type="entry name" value="TctC"/>
    <property type="match status" value="1"/>
</dbReference>
<evidence type="ECO:0000313" key="5">
    <source>
        <dbReference type="Proteomes" id="UP000292445"/>
    </source>
</evidence>
<proteinExistence type="inferred from homology"/>
<dbReference type="PANTHER" id="PTHR42928:SF5">
    <property type="entry name" value="BLR1237 PROTEIN"/>
    <property type="match status" value="1"/>
</dbReference>
<organism evidence="4 5">
    <name type="scientific">Pigmentiphaga kullae</name>
    <dbReference type="NCBI Taxonomy" id="151784"/>
    <lineage>
        <taxon>Bacteria</taxon>
        <taxon>Pseudomonadati</taxon>
        <taxon>Pseudomonadota</taxon>
        <taxon>Betaproteobacteria</taxon>
        <taxon>Burkholderiales</taxon>
        <taxon>Alcaligenaceae</taxon>
        <taxon>Pigmentiphaga</taxon>
    </lineage>
</organism>
<name>A0A4Q7NJW8_9BURK</name>
<dbReference type="PROSITE" id="PS50994">
    <property type="entry name" value="INTEGRASE"/>
    <property type="match status" value="1"/>
</dbReference>
<dbReference type="AlphaFoldDB" id="A0A4Q7NJW8"/>
<dbReference type="Gene3D" id="3.40.190.150">
    <property type="entry name" value="Bordetella uptake gene, domain 1"/>
    <property type="match status" value="1"/>
</dbReference>
<dbReference type="RefSeq" id="WP_130356510.1">
    <property type="nucleotide sequence ID" value="NZ_SGXC01000001.1"/>
</dbReference>
<accession>A0A4Q7NJW8</accession>
<dbReference type="PIRSF" id="PIRSF017082">
    <property type="entry name" value="YflP"/>
    <property type="match status" value="1"/>
</dbReference>
<dbReference type="PANTHER" id="PTHR42928">
    <property type="entry name" value="TRICARBOXYLATE-BINDING PROTEIN"/>
    <property type="match status" value="1"/>
</dbReference>
<evidence type="ECO:0000256" key="1">
    <source>
        <dbReference type="ARBA" id="ARBA00006987"/>
    </source>
</evidence>
<sequence>MYRRPLLAGALAALALCAAPTAGAQSYPAKSLRFVVPFAAGGPADVVAREVATRLGQQLGQTIVVENMGGGHGVPAMNAVGRAAPDGYTLLMAASGNVTIQPLTMRSSAEAMKRLVPVGMVSSSPHVLVATTKIPVTNVQELIDYARRHPGKVNFGSAGTGGVAHLGMELFKALSRTQIEHIPYKGTSQVMVDLASGEVQALFSSMPSLKALIDKGSIRALGLTAPSKASDTASLPLISATLPGMEYTTWYGLYAPTGTPQPVIDKLNAELRKTLTDPALVARMREQSVDLIASTPAELDARTKQDTEKWGRLIKEENLKID</sequence>
<protein>
    <submittedName>
        <fullName evidence="4">Tripartite-type tricarboxylate transporter receptor subunit TctC</fullName>
    </submittedName>
</protein>
<dbReference type="Proteomes" id="UP000292445">
    <property type="component" value="Unassembled WGS sequence"/>
</dbReference>
<dbReference type="EMBL" id="SGXC01000001">
    <property type="protein sequence ID" value="RZS85273.1"/>
    <property type="molecule type" value="Genomic_DNA"/>
</dbReference>
<feature type="signal peptide" evidence="2">
    <location>
        <begin position="1"/>
        <end position="24"/>
    </location>
</feature>
<gene>
    <name evidence="4" type="ORF">EV675_1296</name>
</gene>
<keyword evidence="5" id="KW-1185">Reference proteome</keyword>
<keyword evidence="2" id="KW-0732">Signal</keyword>
<evidence type="ECO:0000256" key="2">
    <source>
        <dbReference type="SAM" id="SignalP"/>
    </source>
</evidence>
<dbReference type="InterPro" id="IPR001584">
    <property type="entry name" value="Integrase_cat-core"/>
</dbReference>